<accession>A0A6J5KVR5</accession>
<protein>
    <recommendedName>
        <fullName evidence="3">DUF4376 domain-containing protein</fullName>
    </recommendedName>
</protein>
<gene>
    <name evidence="2" type="ORF">UFOVP170_6</name>
    <name evidence="1" type="ORF">UFOVP73_46</name>
</gene>
<organism evidence="1">
    <name type="scientific">uncultured Caudovirales phage</name>
    <dbReference type="NCBI Taxonomy" id="2100421"/>
    <lineage>
        <taxon>Viruses</taxon>
        <taxon>Duplodnaviria</taxon>
        <taxon>Heunggongvirae</taxon>
        <taxon>Uroviricota</taxon>
        <taxon>Caudoviricetes</taxon>
        <taxon>Peduoviridae</taxon>
        <taxon>Maltschvirus</taxon>
        <taxon>Maltschvirus maltsch</taxon>
    </lineage>
</organism>
<evidence type="ECO:0000313" key="1">
    <source>
        <dbReference type="EMBL" id="CAB4126121.1"/>
    </source>
</evidence>
<evidence type="ECO:0008006" key="3">
    <source>
        <dbReference type="Google" id="ProtNLM"/>
    </source>
</evidence>
<evidence type="ECO:0000313" key="2">
    <source>
        <dbReference type="EMBL" id="CAB5194542.1"/>
    </source>
</evidence>
<sequence>MITYQDNQFCNGPDTIFETLAEAKADRAAVVDLVASSLRNQATAGTSPAEMSSWPLKLAAAQAGGGPMLALEAQCRGITEADLIALVLDSAAQLSQLEAVIAGVSGKHRDAIAALDTIDDVCAYDMRNGWPEL</sequence>
<reference evidence="1" key="1">
    <citation type="submission" date="2020-04" db="EMBL/GenBank/DDBJ databases">
        <authorList>
            <person name="Chiriac C."/>
            <person name="Salcher M."/>
            <person name="Ghai R."/>
            <person name="Kavagutti S V."/>
        </authorList>
    </citation>
    <scope>NUCLEOTIDE SEQUENCE</scope>
</reference>
<dbReference type="EMBL" id="LR796192">
    <property type="protein sequence ID" value="CAB4126121.1"/>
    <property type="molecule type" value="Genomic_DNA"/>
</dbReference>
<name>A0A6J5KVR5_9CAUD</name>
<proteinExistence type="predicted"/>
<dbReference type="EMBL" id="LR798218">
    <property type="protein sequence ID" value="CAB5194542.1"/>
    <property type="molecule type" value="Genomic_DNA"/>
</dbReference>